<accession>A0A9P1I9F4</accession>
<comment type="caution">
    <text evidence="2">The sequence shown here is derived from an EMBL/GenBank/DDBJ whole genome shotgun (WGS) entry which is preliminary data.</text>
</comment>
<proteinExistence type="predicted"/>
<dbReference type="AlphaFoldDB" id="A0A9P1I9F4"/>
<dbReference type="GO" id="GO:0005886">
    <property type="term" value="C:plasma membrane"/>
    <property type="evidence" value="ECO:0007669"/>
    <property type="project" value="TreeGrafter"/>
</dbReference>
<dbReference type="Pfam" id="PF10326">
    <property type="entry name" value="7TM_GPCR_Str"/>
    <property type="match status" value="1"/>
</dbReference>
<dbReference type="PANTHER" id="PTHR22943:SF20">
    <property type="entry name" value="SEVEN TM RECEPTOR"/>
    <property type="match status" value="1"/>
</dbReference>
<feature type="transmembrane region" description="Helical" evidence="1">
    <location>
        <begin position="87"/>
        <end position="112"/>
    </location>
</feature>
<dbReference type="OrthoDB" id="2101615at2759"/>
<keyword evidence="3" id="KW-1185">Reference proteome</keyword>
<feature type="transmembrane region" description="Helical" evidence="1">
    <location>
        <begin position="253"/>
        <end position="272"/>
    </location>
</feature>
<protein>
    <recommendedName>
        <fullName evidence="4">7TM GPCR serpentine receptor class x (Srx) domain-containing protein</fullName>
    </recommendedName>
</protein>
<dbReference type="Proteomes" id="UP001152747">
    <property type="component" value="Unassembled WGS sequence"/>
</dbReference>
<sequence length="274" mass="31977">MRWTNFIERVQIITAIFSCLLNILLTFLILKKSPKQLGAYKYLMLYISWFEIAYSILDVIVSPIIYSKGALYMIIVVTKVSTLFSKHALLIIECIWTGFFGTSMGIFALQFVYRYFVAVGSINLKYFKSYRIFLWMLIPVFFGAIWGTTCYFLVSPKTEINDKMRNTILYVFGWNIEKDITYIGPYFFERKPDGSIEIFYDSMIGVMILWAILTTSFIITPYFAIKCYLKLRQGIEKKKSEISRRFGNLQNQIFYALVSQTIIPVILMHIPASL</sequence>
<feature type="transmembrane region" description="Helical" evidence="1">
    <location>
        <begin position="12"/>
        <end position="30"/>
    </location>
</feature>
<feature type="transmembrane region" description="Helical" evidence="1">
    <location>
        <begin position="207"/>
        <end position="229"/>
    </location>
</feature>
<evidence type="ECO:0000256" key="1">
    <source>
        <dbReference type="SAM" id="Phobius"/>
    </source>
</evidence>
<feature type="transmembrane region" description="Helical" evidence="1">
    <location>
        <begin position="132"/>
        <end position="154"/>
    </location>
</feature>
<keyword evidence="1" id="KW-0472">Membrane</keyword>
<evidence type="ECO:0008006" key="4">
    <source>
        <dbReference type="Google" id="ProtNLM"/>
    </source>
</evidence>
<dbReference type="EMBL" id="CANHGI010000002">
    <property type="protein sequence ID" value="CAI5440688.1"/>
    <property type="molecule type" value="Genomic_DNA"/>
</dbReference>
<dbReference type="InterPro" id="IPR019428">
    <property type="entry name" value="7TM_GPCR_serpentine_rcpt_Str"/>
</dbReference>
<evidence type="ECO:0000313" key="3">
    <source>
        <dbReference type="Proteomes" id="UP001152747"/>
    </source>
</evidence>
<dbReference type="GO" id="GO:0042048">
    <property type="term" value="P:olfactory behavior"/>
    <property type="evidence" value="ECO:0007669"/>
    <property type="project" value="TreeGrafter"/>
</dbReference>
<gene>
    <name evidence="2" type="ORF">CAMP_LOCUS3325</name>
</gene>
<name>A0A9P1I9F4_9PELO</name>
<evidence type="ECO:0000313" key="2">
    <source>
        <dbReference type="EMBL" id="CAI5440688.1"/>
    </source>
</evidence>
<keyword evidence="1" id="KW-0812">Transmembrane</keyword>
<dbReference type="PANTHER" id="PTHR22943">
    <property type="entry name" value="7-TRANSMEMBRANE DOMAIN RECEPTOR C.ELEGANS"/>
    <property type="match status" value="1"/>
</dbReference>
<reference evidence="2" key="1">
    <citation type="submission" date="2022-11" db="EMBL/GenBank/DDBJ databases">
        <authorList>
            <person name="Kikuchi T."/>
        </authorList>
    </citation>
    <scope>NUCLEOTIDE SEQUENCE</scope>
    <source>
        <strain evidence="2">PS1010</strain>
    </source>
</reference>
<feature type="transmembrane region" description="Helical" evidence="1">
    <location>
        <begin position="42"/>
        <end position="67"/>
    </location>
</feature>
<dbReference type="GO" id="GO:0038022">
    <property type="term" value="F:G protein-coupled olfactory receptor activity"/>
    <property type="evidence" value="ECO:0007669"/>
    <property type="project" value="TreeGrafter"/>
</dbReference>
<organism evidence="2 3">
    <name type="scientific">Caenorhabditis angaria</name>
    <dbReference type="NCBI Taxonomy" id="860376"/>
    <lineage>
        <taxon>Eukaryota</taxon>
        <taxon>Metazoa</taxon>
        <taxon>Ecdysozoa</taxon>
        <taxon>Nematoda</taxon>
        <taxon>Chromadorea</taxon>
        <taxon>Rhabditida</taxon>
        <taxon>Rhabditina</taxon>
        <taxon>Rhabditomorpha</taxon>
        <taxon>Rhabditoidea</taxon>
        <taxon>Rhabditidae</taxon>
        <taxon>Peloderinae</taxon>
        <taxon>Caenorhabditis</taxon>
    </lineage>
</organism>
<dbReference type="SUPFAM" id="SSF81321">
    <property type="entry name" value="Family A G protein-coupled receptor-like"/>
    <property type="match status" value="1"/>
</dbReference>
<keyword evidence="1" id="KW-1133">Transmembrane helix</keyword>